<dbReference type="Proteomes" id="UP000218334">
    <property type="component" value="Unassembled WGS sequence"/>
</dbReference>
<keyword evidence="2" id="KW-1185">Reference proteome</keyword>
<proteinExistence type="predicted"/>
<dbReference type="SUPFAM" id="SSF52047">
    <property type="entry name" value="RNI-like"/>
    <property type="match status" value="1"/>
</dbReference>
<accession>A0A2H3AV66</accession>
<dbReference type="InterPro" id="IPR032675">
    <property type="entry name" value="LRR_dom_sf"/>
</dbReference>
<organism evidence="1 2">
    <name type="scientific">Armillaria solidipes</name>
    <dbReference type="NCBI Taxonomy" id="1076256"/>
    <lineage>
        <taxon>Eukaryota</taxon>
        <taxon>Fungi</taxon>
        <taxon>Dikarya</taxon>
        <taxon>Basidiomycota</taxon>
        <taxon>Agaricomycotina</taxon>
        <taxon>Agaricomycetes</taxon>
        <taxon>Agaricomycetidae</taxon>
        <taxon>Agaricales</taxon>
        <taxon>Marasmiineae</taxon>
        <taxon>Physalacriaceae</taxon>
        <taxon>Armillaria</taxon>
    </lineage>
</organism>
<evidence type="ECO:0000313" key="1">
    <source>
        <dbReference type="EMBL" id="PBK58782.1"/>
    </source>
</evidence>
<reference evidence="2" key="1">
    <citation type="journal article" date="2017" name="Nat. Ecol. Evol.">
        <title>Genome expansion and lineage-specific genetic innovations in the forest pathogenic fungi Armillaria.</title>
        <authorList>
            <person name="Sipos G."/>
            <person name="Prasanna A.N."/>
            <person name="Walter M.C."/>
            <person name="O'Connor E."/>
            <person name="Balint B."/>
            <person name="Krizsan K."/>
            <person name="Kiss B."/>
            <person name="Hess J."/>
            <person name="Varga T."/>
            <person name="Slot J."/>
            <person name="Riley R."/>
            <person name="Boka B."/>
            <person name="Rigling D."/>
            <person name="Barry K."/>
            <person name="Lee J."/>
            <person name="Mihaltcheva S."/>
            <person name="LaButti K."/>
            <person name="Lipzen A."/>
            <person name="Waldron R."/>
            <person name="Moloney N.M."/>
            <person name="Sperisen C."/>
            <person name="Kredics L."/>
            <person name="Vagvoelgyi C."/>
            <person name="Patrignani A."/>
            <person name="Fitzpatrick D."/>
            <person name="Nagy I."/>
            <person name="Doyle S."/>
            <person name="Anderson J.B."/>
            <person name="Grigoriev I.V."/>
            <person name="Gueldener U."/>
            <person name="Muensterkoetter M."/>
            <person name="Nagy L.G."/>
        </authorList>
    </citation>
    <scope>NUCLEOTIDE SEQUENCE [LARGE SCALE GENOMIC DNA]</scope>
    <source>
        <strain evidence="2">28-4</strain>
    </source>
</reference>
<evidence type="ECO:0000313" key="2">
    <source>
        <dbReference type="Proteomes" id="UP000218334"/>
    </source>
</evidence>
<dbReference type="Gene3D" id="1.20.1280.50">
    <property type="match status" value="1"/>
</dbReference>
<dbReference type="AlphaFoldDB" id="A0A2H3AV66"/>
<name>A0A2H3AV66_9AGAR</name>
<dbReference type="Gene3D" id="3.80.10.10">
    <property type="entry name" value="Ribonuclease Inhibitor"/>
    <property type="match status" value="1"/>
</dbReference>
<gene>
    <name evidence="1" type="ORF">ARMSODRAFT_1091092</name>
</gene>
<dbReference type="STRING" id="1076256.A0A2H3AV66"/>
<protein>
    <submittedName>
        <fullName evidence="1">Uncharacterized protein</fullName>
    </submittedName>
</protein>
<sequence length="550" mass="60980">MAQTSSPCPSCHLRSLKNGGIISRPSPYEALLGSVIPPESPESFKQSINALIHEARMELSQYDSIIRDLVSIVIIEAESQRDKVQQFINAHVSLNPPVHALPPEILNEIFLFACTSPYRVFGSRNCEVRMIGGVCRRWRAAAWSSPALWSSLNLTWKSGWDQAVGIKLLHDTLERSLQSKLSVKLRTSSQMPGPIVESLVRHSSRWDALCLDGPSGDHDFWTGPPLHLPSLTSLDLGSASYDSIATALKAFKDAPNLKSLTFELFWYGYSHAHPASLGRWPQVTHLVMSTGKGWEDILISIHILRHFLNVEVLEDGTVEDACSTTFSPPLTLSKLRSLTVRSPRLLPFLTCPSLEHMSFAGYQHDFPGVLFSQFIARSGCQLQSLETQDMARVLSNPVQVFSSVPSLKKLVLFMVDLYCGGEPDEIFECLSSTGSDMLLPELTVLDLKMYTFFPGQSQKSDSALVAMIDNRWNGSPAGSGLRRVILRCCEAGIGPRDDPDDEIGEDERATRNAMALSHIDRLKTLKREGLDISIILLEDAYEGVERGVFL</sequence>
<dbReference type="EMBL" id="KZ293524">
    <property type="protein sequence ID" value="PBK58782.1"/>
    <property type="molecule type" value="Genomic_DNA"/>
</dbReference>